<accession>A0A1R2B3L8</accession>
<dbReference type="Proteomes" id="UP000187209">
    <property type="component" value="Unassembled WGS sequence"/>
</dbReference>
<sequence length="135" mass="15983">MSGKMNLNIFWCHLCREEAKVQEFLCTKCGYEYIEEVDEGQPHPQTFAWELWVLNEEEKIKEELRTNLVEDVLRILSGGVAYIKECEEIDAECSVCFERIRYGMVLQCNHCFHRNCLLPWISEHNTCPYCRSLII</sequence>
<evidence type="ECO:0000313" key="4">
    <source>
        <dbReference type="Proteomes" id="UP000187209"/>
    </source>
</evidence>
<gene>
    <name evidence="3" type="ORF">SteCoe_30489</name>
</gene>
<dbReference type="GO" id="GO:0006511">
    <property type="term" value="P:ubiquitin-dependent protein catabolic process"/>
    <property type="evidence" value="ECO:0007669"/>
    <property type="project" value="TreeGrafter"/>
</dbReference>
<dbReference type="OrthoDB" id="285235at2759"/>
<name>A0A1R2B3L8_9CILI</name>
<dbReference type="PROSITE" id="PS50089">
    <property type="entry name" value="ZF_RING_2"/>
    <property type="match status" value="1"/>
</dbReference>
<organism evidence="3 4">
    <name type="scientific">Stentor coeruleus</name>
    <dbReference type="NCBI Taxonomy" id="5963"/>
    <lineage>
        <taxon>Eukaryota</taxon>
        <taxon>Sar</taxon>
        <taxon>Alveolata</taxon>
        <taxon>Ciliophora</taxon>
        <taxon>Postciliodesmatophora</taxon>
        <taxon>Heterotrichea</taxon>
        <taxon>Heterotrichida</taxon>
        <taxon>Stentoridae</taxon>
        <taxon>Stentor</taxon>
    </lineage>
</organism>
<evidence type="ECO:0000259" key="2">
    <source>
        <dbReference type="PROSITE" id="PS50089"/>
    </source>
</evidence>
<proteinExistence type="predicted"/>
<dbReference type="EMBL" id="MPUH01001000">
    <property type="protein sequence ID" value="OMJ71337.1"/>
    <property type="molecule type" value="Genomic_DNA"/>
</dbReference>
<dbReference type="PANTHER" id="PTHR22765:SF434">
    <property type="entry name" value="GB|AAD18119.1-RELATED"/>
    <property type="match status" value="1"/>
</dbReference>
<dbReference type="InterPro" id="IPR013083">
    <property type="entry name" value="Znf_RING/FYVE/PHD"/>
</dbReference>
<keyword evidence="1" id="KW-0479">Metal-binding</keyword>
<dbReference type="AlphaFoldDB" id="A0A1R2B3L8"/>
<dbReference type="Gene3D" id="3.30.40.10">
    <property type="entry name" value="Zinc/RING finger domain, C3HC4 (zinc finger)"/>
    <property type="match status" value="1"/>
</dbReference>
<dbReference type="PANTHER" id="PTHR22765">
    <property type="entry name" value="RING FINGER AND PROTEASE ASSOCIATED DOMAIN-CONTAINING"/>
    <property type="match status" value="1"/>
</dbReference>
<keyword evidence="1" id="KW-0862">Zinc</keyword>
<dbReference type="SMART" id="SM00184">
    <property type="entry name" value="RING"/>
    <property type="match status" value="1"/>
</dbReference>
<dbReference type="InterPro" id="IPR051826">
    <property type="entry name" value="E3_ubiquitin-ligase_domain"/>
</dbReference>
<evidence type="ECO:0000313" key="3">
    <source>
        <dbReference type="EMBL" id="OMJ71337.1"/>
    </source>
</evidence>
<evidence type="ECO:0000256" key="1">
    <source>
        <dbReference type="PROSITE-ProRule" id="PRU00175"/>
    </source>
</evidence>
<keyword evidence="4" id="KW-1185">Reference proteome</keyword>
<comment type="caution">
    <text evidence="3">The sequence shown here is derived from an EMBL/GenBank/DDBJ whole genome shotgun (WGS) entry which is preliminary data.</text>
</comment>
<dbReference type="GO" id="GO:0061630">
    <property type="term" value="F:ubiquitin protein ligase activity"/>
    <property type="evidence" value="ECO:0007669"/>
    <property type="project" value="TreeGrafter"/>
</dbReference>
<dbReference type="SUPFAM" id="SSF57850">
    <property type="entry name" value="RING/U-box"/>
    <property type="match status" value="1"/>
</dbReference>
<dbReference type="GO" id="GO:0008270">
    <property type="term" value="F:zinc ion binding"/>
    <property type="evidence" value="ECO:0007669"/>
    <property type="project" value="UniProtKB-KW"/>
</dbReference>
<dbReference type="InterPro" id="IPR001841">
    <property type="entry name" value="Znf_RING"/>
</dbReference>
<dbReference type="Pfam" id="PF13639">
    <property type="entry name" value="zf-RING_2"/>
    <property type="match status" value="1"/>
</dbReference>
<keyword evidence="1" id="KW-0863">Zinc-finger</keyword>
<feature type="domain" description="RING-type" evidence="2">
    <location>
        <begin position="93"/>
        <end position="131"/>
    </location>
</feature>
<protein>
    <recommendedName>
        <fullName evidence="2">RING-type domain-containing protein</fullName>
    </recommendedName>
</protein>
<reference evidence="3 4" key="1">
    <citation type="submission" date="2016-11" db="EMBL/GenBank/DDBJ databases">
        <title>The macronuclear genome of Stentor coeruleus: a giant cell with tiny introns.</title>
        <authorList>
            <person name="Slabodnick M."/>
            <person name="Ruby J.G."/>
            <person name="Reiff S.B."/>
            <person name="Swart E.C."/>
            <person name="Gosai S."/>
            <person name="Prabakaran S."/>
            <person name="Witkowska E."/>
            <person name="Larue G.E."/>
            <person name="Fisher S."/>
            <person name="Freeman R.M."/>
            <person name="Gunawardena J."/>
            <person name="Chu W."/>
            <person name="Stover N.A."/>
            <person name="Gregory B.D."/>
            <person name="Nowacki M."/>
            <person name="Derisi J."/>
            <person name="Roy S.W."/>
            <person name="Marshall W.F."/>
            <person name="Sood P."/>
        </authorList>
    </citation>
    <scope>NUCLEOTIDE SEQUENCE [LARGE SCALE GENOMIC DNA]</scope>
    <source>
        <strain evidence="3">WM001</strain>
    </source>
</reference>